<dbReference type="AlphaFoldDB" id="A0A939JMD3"/>
<keyword evidence="2" id="KW-1185">Reference proteome</keyword>
<evidence type="ECO:0000313" key="1">
    <source>
        <dbReference type="EMBL" id="MBO0654056.1"/>
    </source>
</evidence>
<proteinExistence type="predicted"/>
<dbReference type="RefSeq" id="WP_207247448.1">
    <property type="nucleotide sequence ID" value="NZ_JAFMOF010000002.1"/>
</dbReference>
<gene>
    <name evidence="1" type="ORF">J1792_15125</name>
</gene>
<reference evidence="1" key="1">
    <citation type="submission" date="2021-03" db="EMBL/GenBank/DDBJ databases">
        <title>Streptomyces strains.</title>
        <authorList>
            <person name="Lund M.B."/>
            <person name="Toerring T."/>
        </authorList>
    </citation>
    <scope>NUCLEOTIDE SEQUENCE</scope>
    <source>
        <strain evidence="1">JCM 4242</strain>
    </source>
</reference>
<sequence length="194" mass="21801">MRRASLVREPSLVDQLADLERRLRDLERTPPRGGRTDRFQSVAVYPGSAHRFQGPGWVDLAEVPISGMNKPILRVEARLFSAQDWQVELKTNTGKTTHNTGGYPCAVVRPGDMQSYDVPGMGTIKYRTLRWFWRWPGRTGWSEGDSADRFFLRGNTPATDSSSASFWVPTVTALGEDDLSDEELAKVDRAPTFV</sequence>
<dbReference type="Proteomes" id="UP000664781">
    <property type="component" value="Unassembled WGS sequence"/>
</dbReference>
<dbReference type="EMBL" id="JAFMOF010000002">
    <property type="protein sequence ID" value="MBO0654056.1"/>
    <property type="molecule type" value="Genomic_DNA"/>
</dbReference>
<name>A0A939JMD3_9ACTN</name>
<protein>
    <submittedName>
        <fullName evidence="1">Uncharacterized protein</fullName>
    </submittedName>
</protein>
<accession>A0A939JMD3</accession>
<comment type="caution">
    <text evidence="1">The sequence shown here is derived from an EMBL/GenBank/DDBJ whole genome shotgun (WGS) entry which is preliminary data.</text>
</comment>
<evidence type="ECO:0000313" key="2">
    <source>
        <dbReference type="Proteomes" id="UP000664781"/>
    </source>
</evidence>
<organism evidence="1 2">
    <name type="scientific">Streptomyces triculaminicus</name>
    <dbReference type="NCBI Taxonomy" id="2816232"/>
    <lineage>
        <taxon>Bacteria</taxon>
        <taxon>Bacillati</taxon>
        <taxon>Actinomycetota</taxon>
        <taxon>Actinomycetes</taxon>
        <taxon>Kitasatosporales</taxon>
        <taxon>Streptomycetaceae</taxon>
        <taxon>Streptomyces</taxon>
    </lineage>
</organism>